<accession>A0A523RZ32</accession>
<reference evidence="2 3" key="1">
    <citation type="submission" date="2019-03" db="EMBL/GenBank/DDBJ databases">
        <title>Metabolic potential of uncultured bacteria and archaea associated with petroleum seepage in deep-sea sediments.</title>
        <authorList>
            <person name="Dong X."/>
            <person name="Hubert C."/>
        </authorList>
    </citation>
    <scope>NUCLEOTIDE SEQUENCE [LARGE SCALE GENOMIC DNA]</scope>
    <source>
        <strain evidence="2">E44_bin7</strain>
    </source>
</reference>
<protein>
    <submittedName>
        <fullName evidence="2">ROK family protein</fullName>
    </submittedName>
</protein>
<sequence>MKNITKGSKTLLRDLNRGIVINMVREKGPISRTAISKATGLEQASLTNITNYLLKNDLVKEVGEDKSSGGRRPTLLGFNYDYGVACGIKVEVEEVIFGLTNLEGKIISKSEEKFPRGTKSQKILGLIKKSVDRLIQETNLLGIGIGISGFVNLENEISIYSPILNWKNVNLAKPLEEKYGVPVF</sequence>
<dbReference type="InterPro" id="IPR036390">
    <property type="entry name" value="WH_DNA-bd_sf"/>
</dbReference>
<dbReference type="SUPFAM" id="SSF53067">
    <property type="entry name" value="Actin-like ATPase domain"/>
    <property type="match status" value="1"/>
</dbReference>
<dbReference type="PANTHER" id="PTHR18964:SF149">
    <property type="entry name" value="BIFUNCTIONAL UDP-N-ACETYLGLUCOSAMINE 2-EPIMERASE_N-ACETYLMANNOSAMINE KINASE"/>
    <property type="match status" value="1"/>
</dbReference>
<dbReference type="Gene3D" id="3.30.420.40">
    <property type="match status" value="1"/>
</dbReference>
<name>A0A523RZ32_UNCAE</name>
<comment type="similarity">
    <text evidence="1">Belongs to the ROK (NagC/XylR) family.</text>
</comment>
<dbReference type="InterPro" id="IPR000600">
    <property type="entry name" value="ROK"/>
</dbReference>
<proteinExistence type="inferred from homology"/>
<dbReference type="PANTHER" id="PTHR18964">
    <property type="entry name" value="ROK (REPRESSOR, ORF, KINASE) FAMILY"/>
    <property type="match status" value="1"/>
</dbReference>
<dbReference type="EMBL" id="SOKJ01000185">
    <property type="protein sequence ID" value="TET11033.1"/>
    <property type="molecule type" value="Genomic_DNA"/>
</dbReference>
<dbReference type="Proteomes" id="UP000316360">
    <property type="component" value="Unassembled WGS sequence"/>
</dbReference>
<organism evidence="2 3">
    <name type="scientific">Aerophobetes bacterium</name>
    <dbReference type="NCBI Taxonomy" id="2030807"/>
    <lineage>
        <taxon>Bacteria</taxon>
        <taxon>Candidatus Aerophobota</taxon>
    </lineage>
</organism>
<dbReference type="InterPro" id="IPR036388">
    <property type="entry name" value="WH-like_DNA-bd_sf"/>
</dbReference>
<evidence type="ECO:0000256" key="1">
    <source>
        <dbReference type="ARBA" id="ARBA00006479"/>
    </source>
</evidence>
<dbReference type="SUPFAM" id="SSF46785">
    <property type="entry name" value="Winged helix' DNA-binding domain"/>
    <property type="match status" value="1"/>
</dbReference>
<dbReference type="Pfam" id="PF00480">
    <property type="entry name" value="ROK"/>
    <property type="match status" value="1"/>
</dbReference>
<comment type="caution">
    <text evidence="2">The sequence shown here is derived from an EMBL/GenBank/DDBJ whole genome shotgun (WGS) entry which is preliminary data.</text>
</comment>
<dbReference type="AlphaFoldDB" id="A0A523RZ32"/>
<evidence type="ECO:0000313" key="3">
    <source>
        <dbReference type="Proteomes" id="UP000316360"/>
    </source>
</evidence>
<feature type="non-terminal residue" evidence="2">
    <location>
        <position position="184"/>
    </location>
</feature>
<dbReference type="InterPro" id="IPR043129">
    <property type="entry name" value="ATPase_NBD"/>
</dbReference>
<evidence type="ECO:0000313" key="2">
    <source>
        <dbReference type="EMBL" id="TET11033.1"/>
    </source>
</evidence>
<dbReference type="Gene3D" id="1.10.10.10">
    <property type="entry name" value="Winged helix-like DNA-binding domain superfamily/Winged helix DNA-binding domain"/>
    <property type="match status" value="1"/>
</dbReference>
<gene>
    <name evidence="2" type="ORF">E3J84_03360</name>
</gene>